<dbReference type="GO" id="GO:0005829">
    <property type="term" value="C:cytosol"/>
    <property type="evidence" value="ECO:0007669"/>
    <property type="project" value="TreeGrafter"/>
</dbReference>
<proteinExistence type="inferred from homology"/>
<dbReference type="RefSeq" id="WP_132245070.1">
    <property type="nucleotide sequence ID" value="NZ_SLWV01000011.1"/>
</dbReference>
<evidence type="ECO:0000313" key="2">
    <source>
        <dbReference type="EMBL" id="TCO74777.1"/>
    </source>
</evidence>
<dbReference type="CDD" id="cd00448">
    <property type="entry name" value="YjgF_YER057c_UK114_family"/>
    <property type="match status" value="1"/>
</dbReference>
<dbReference type="PANTHER" id="PTHR11803">
    <property type="entry name" value="2-IMINOBUTANOATE/2-IMINOPROPANOATE DEAMINASE RIDA"/>
    <property type="match status" value="1"/>
</dbReference>
<dbReference type="OrthoDB" id="9803101at2"/>
<dbReference type="PANTHER" id="PTHR11803:SF39">
    <property type="entry name" value="2-IMINOBUTANOATE_2-IMINOPROPANOATE DEAMINASE"/>
    <property type="match status" value="1"/>
</dbReference>
<comment type="similarity">
    <text evidence="1">Belongs to the RutC family.</text>
</comment>
<dbReference type="InterPro" id="IPR035959">
    <property type="entry name" value="RutC-like_sf"/>
</dbReference>
<accession>A0A4R2KQ31</accession>
<dbReference type="GO" id="GO:0019239">
    <property type="term" value="F:deaminase activity"/>
    <property type="evidence" value="ECO:0007669"/>
    <property type="project" value="TreeGrafter"/>
</dbReference>
<keyword evidence="3" id="KW-1185">Reference proteome</keyword>
<name>A0A4R2KQ31_9FIRM</name>
<dbReference type="EMBL" id="SLWV01000011">
    <property type="protein sequence ID" value="TCO74777.1"/>
    <property type="molecule type" value="Genomic_DNA"/>
</dbReference>
<dbReference type="AlphaFoldDB" id="A0A4R2KQ31"/>
<dbReference type="NCBIfam" id="TIGR00004">
    <property type="entry name" value="Rid family detoxifying hydrolase"/>
    <property type="match status" value="1"/>
</dbReference>
<dbReference type="Pfam" id="PF01042">
    <property type="entry name" value="Ribonuc_L-PSP"/>
    <property type="match status" value="1"/>
</dbReference>
<dbReference type="SUPFAM" id="SSF55298">
    <property type="entry name" value="YjgF-like"/>
    <property type="match status" value="1"/>
</dbReference>
<sequence length="127" mass="13735">MGNTVIATKKAPGAIGPYSQAIKVGDFVYTSGQLPINPETGELIDDVKKATAQSLENVKAILEEAGTSIEKVVKVLVFLKDLNDFTAVNEVYATYFSQNYPARSCVEVAKLPKDARLEIEVIASLNE</sequence>
<protein>
    <submittedName>
        <fullName evidence="2">Endoribonuclease L-PSP</fullName>
    </submittedName>
</protein>
<dbReference type="InterPro" id="IPR006056">
    <property type="entry name" value="RidA"/>
</dbReference>
<gene>
    <name evidence="2" type="ORF">EV214_11139</name>
</gene>
<dbReference type="Proteomes" id="UP000294919">
    <property type="component" value="Unassembled WGS sequence"/>
</dbReference>
<comment type="caution">
    <text evidence="2">The sequence shown here is derived from an EMBL/GenBank/DDBJ whole genome shotgun (WGS) entry which is preliminary data.</text>
</comment>
<dbReference type="Gene3D" id="3.30.1330.40">
    <property type="entry name" value="RutC-like"/>
    <property type="match status" value="1"/>
</dbReference>
<reference evidence="2 3" key="1">
    <citation type="submission" date="2019-03" db="EMBL/GenBank/DDBJ databases">
        <title>Genomic Encyclopedia of Type Strains, Phase IV (KMG-IV): sequencing the most valuable type-strain genomes for metagenomic binning, comparative biology and taxonomic classification.</title>
        <authorList>
            <person name="Goeker M."/>
        </authorList>
    </citation>
    <scope>NUCLEOTIDE SEQUENCE [LARGE SCALE GENOMIC DNA]</scope>
    <source>
        <strain evidence="2 3">DSM 102940</strain>
    </source>
</reference>
<dbReference type="PROSITE" id="PS01094">
    <property type="entry name" value="UPF0076"/>
    <property type="match status" value="1"/>
</dbReference>
<dbReference type="InterPro" id="IPR019897">
    <property type="entry name" value="RidA_CS"/>
</dbReference>
<organism evidence="2 3">
    <name type="scientific">Marinisporobacter balticus</name>
    <dbReference type="NCBI Taxonomy" id="2018667"/>
    <lineage>
        <taxon>Bacteria</taxon>
        <taxon>Bacillati</taxon>
        <taxon>Bacillota</taxon>
        <taxon>Clostridia</taxon>
        <taxon>Peptostreptococcales</taxon>
        <taxon>Thermotaleaceae</taxon>
        <taxon>Marinisporobacter</taxon>
    </lineage>
</organism>
<evidence type="ECO:0000256" key="1">
    <source>
        <dbReference type="ARBA" id="ARBA00010552"/>
    </source>
</evidence>
<evidence type="ECO:0000313" key="3">
    <source>
        <dbReference type="Proteomes" id="UP000294919"/>
    </source>
</evidence>
<dbReference type="FunFam" id="3.30.1330.40:FF:000001">
    <property type="entry name" value="L-PSP family endoribonuclease"/>
    <property type="match status" value="1"/>
</dbReference>
<dbReference type="InterPro" id="IPR006175">
    <property type="entry name" value="YjgF/YER057c/UK114"/>
</dbReference>